<comment type="caution">
    <text evidence="2">The sequence shown here is derived from an EMBL/GenBank/DDBJ whole genome shotgun (WGS) entry which is preliminary data.</text>
</comment>
<protein>
    <submittedName>
        <fullName evidence="2">Uncharacterized protein</fullName>
    </submittedName>
</protein>
<keyword evidence="1" id="KW-1133">Transmembrane helix</keyword>
<gene>
    <name evidence="2" type="ORF">EMA8858_00156</name>
</gene>
<keyword evidence="3" id="KW-1185">Reference proteome</keyword>
<feature type="transmembrane region" description="Helical" evidence="1">
    <location>
        <begin position="124"/>
        <end position="143"/>
    </location>
</feature>
<feature type="transmembrane region" description="Helical" evidence="1">
    <location>
        <begin position="43"/>
        <end position="62"/>
    </location>
</feature>
<dbReference type="Proteomes" id="UP000837932">
    <property type="component" value="Unassembled WGS sequence"/>
</dbReference>
<accession>A0ABM9ALD9</accession>
<proteinExistence type="predicted"/>
<keyword evidence="1" id="KW-0812">Transmembrane</keyword>
<evidence type="ECO:0000313" key="2">
    <source>
        <dbReference type="EMBL" id="CAH0994049.1"/>
    </source>
</evidence>
<reference evidence="2" key="1">
    <citation type="submission" date="2021-12" db="EMBL/GenBank/DDBJ databases">
        <authorList>
            <person name="Rodrigo-Torres L."/>
            <person name="Arahal R. D."/>
            <person name="Lucena T."/>
        </authorList>
    </citation>
    <scope>NUCLEOTIDE SEQUENCE</scope>
    <source>
        <strain evidence="2">CECT 8858</strain>
    </source>
</reference>
<feature type="transmembrane region" description="Helical" evidence="1">
    <location>
        <begin position="191"/>
        <end position="214"/>
    </location>
</feature>
<feature type="transmembrane region" description="Helical" evidence="1">
    <location>
        <begin position="94"/>
        <end position="112"/>
    </location>
</feature>
<evidence type="ECO:0000313" key="3">
    <source>
        <dbReference type="Proteomes" id="UP000837932"/>
    </source>
</evidence>
<feature type="transmembrane region" description="Helical" evidence="1">
    <location>
        <begin position="12"/>
        <end position="31"/>
    </location>
</feature>
<feature type="transmembrane region" description="Helical" evidence="1">
    <location>
        <begin position="68"/>
        <end position="87"/>
    </location>
</feature>
<name>A0ABM9ALD9_9BACT</name>
<keyword evidence="1" id="KW-0472">Membrane</keyword>
<sequence length="220" mass="25982">MWERYIYLINKYPFIAVSDVITLCPLLIGIISYKYLSKENKLLFYFIIVHFLLDLQSVWISVKNQNNLNIFNFTELLEVTIICLVFLQLNSQYFKKWLIAFLLFTCVFVGIWKFDFAEFAFVPYVLNRLSYVIVVFIYFNTLLSETSVKNILTHPPFWLCAGLIVYSTGSVIIFLFGKQILASDAPHEKFVFFYSIISIINIFFRLLICVSFFVSKYEKK</sequence>
<organism evidence="2 3">
    <name type="scientific">Emticicia aquatica</name>
    <dbReference type="NCBI Taxonomy" id="1681835"/>
    <lineage>
        <taxon>Bacteria</taxon>
        <taxon>Pseudomonadati</taxon>
        <taxon>Bacteroidota</taxon>
        <taxon>Cytophagia</taxon>
        <taxon>Cytophagales</taxon>
        <taxon>Leadbetterellaceae</taxon>
        <taxon>Emticicia</taxon>
    </lineage>
</organism>
<evidence type="ECO:0000256" key="1">
    <source>
        <dbReference type="SAM" id="Phobius"/>
    </source>
</evidence>
<dbReference type="EMBL" id="CAKLPY010000001">
    <property type="protein sequence ID" value="CAH0994049.1"/>
    <property type="molecule type" value="Genomic_DNA"/>
</dbReference>
<feature type="transmembrane region" description="Helical" evidence="1">
    <location>
        <begin position="155"/>
        <end position="176"/>
    </location>
</feature>